<accession>A0A7G9WF53</accession>
<sequence length="79" mass="9470">MKKSETLNLITERFQMSLWDKVETVDATEKFVITWQRPAYDRIDTYQLQTPQVPWLENSHGIFLHELAFPLTIHFFEKA</sequence>
<name>A0A7G9WF53_9FIRM</name>
<dbReference type="EMBL" id="CP060696">
    <property type="protein sequence ID" value="QNO17315.1"/>
    <property type="molecule type" value="Genomic_DNA"/>
</dbReference>
<dbReference type="AlphaFoldDB" id="A0A7G9WF53"/>
<organism evidence="1 2">
    <name type="scientific">Caproicibacterium amylolyticum</name>
    <dbReference type="NCBI Taxonomy" id="2766537"/>
    <lineage>
        <taxon>Bacteria</taxon>
        <taxon>Bacillati</taxon>
        <taxon>Bacillota</taxon>
        <taxon>Clostridia</taxon>
        <taxon>Eubacteriales</taxon>
        <taxon>Oscillospiraceae</taxon>
        <taxon>Caproicibacterium</taxon>
    </lineage>
</organism>
<keyword evidence="2" id="KW-1185">Reference proteome</keyword>
<dbReference type="KEGG" id="caml:H6X83_10210"/>
<reference evidence="1 2" key="1">
    <citation type="submission" date="2020-08" db="EMBL/GenBank/DDBJ databases">
        <authorList>
            <person name="Ren C."/>
            <person name="Gu Y."/>
            <person name="Xu Y."/>
        </authorList>
    </citation>
    <scope>NUCLEOTIDE SEQUENCE [LARGE SCALE GENOMIC DNA]</scope>
    <source>
        <strain evidence="1 2">LBM18003</strain>
    </source>
</reference>
<dbReference type="Proteomes" id="UP000516046">
    <property type="component" value="Chromosome"/>
</dbReference>
<dbReference type="RefSeq" id="WP_212506383.1">
    <property type="nucleotide sequence ID" value="NZ_CP060696.1"/>
</dbReference>
<proteinExistence type="predicted"/>
<evidence type="ECO:0000313" key="1">
    <source>
        <dbReference type="EMBL" id="QNO17315.1"/>
    </source>
</evidence>
<evidence type="ECO:0000313" key="2">
    <source>
        <dbReference type="Proteomes" id="UP000516046"/>
    </source>
</evidence>
<gene>
    <name evidence="1" type="ORF">H6X83_10210</name>
</gene>
<protein>
    <submittedName>
        <fullName evidence="1">Uncharacterized protein</fullName>
    </submittedName>
</protein>